<evidence type="ECO:0000313" key="2">
    <source>
        <dbReference type="EMBL" id="GAA5035706.1"/>
    </source>
</evidence>
<keyword evidence="1" id="KW-0812">Transmembrane</keyword>
<feature type="transmembrane region" description="Helical" evidence="1">
    <location>
        <begin position="53"/>
        <end position="73"/>
    </location>
</feature>
<evidence type="ECO:0000313" key="3">
    <source>
        <dbReference type="Proteomes" id="UP001500427"/>
    </source>
</evidence>
<accession>A0ABP9JN92</accession>
<protein>
    <submittedName>
        <fullName evidence="2">Uncharacterized protein</fullName>
    </submittedName>
</protein>
<name>A0ABP9JN92_9MICO</name>
<comment type="caution">
    <text evidence="2">The sequence shown here is derived from an EMBL/GenBank/DDBJ whole genome shotgun (WGS) entry which is preliminary data.</text>
</comment>
<sequence>MSTTERRVSELLHAYGEELQMTDHDIERLEQDIERQHAHDRTVRTRTARTTPIVQAAVAACAVAGVVLGILALRDRPAPAPSGPPPVPTSQLAGIWRLDDGSGWLWRFTPDGKLLQSRSPDLLTATVPSDASAVRPAPGGFVVQDPADDPACVGSWTATISTEGRLVAREPDETGACPGDNGVVDPPAAPWLLTRVSPVSAAGAAIVPGKTVWQPRAVRDPAFLTGTWLLRGTGTLLTVDASAAYAVQDLGTGGGAVTGTVAVGTDGTVTFTPKGSTSCPATYASATYSETQLDIALATGSCGRLGGSTDSWVRLN</sequence>
<keyword evidence="3" id="KW-1185">Reference proteome</keyword>
<gene>
    <name evidence="2" type="ORF">GCM10023258_37870</name>
</gene>
<dbReference type="Proteomes" id="UP001500427">
    <property type="component" value="Unassembled WGS sequence"/>
</dbReference>
<organism evidence="2 3">
    <name type="scientific">Terrabacter aeriphilus</name>
    <dbReference type="NCBI Taxonomy" id="515662"/>
    <lineage>
        <taxon>Bacteria</taxon>
        <taxon>Bacillati</taxon>
        <taxon>Actinomycetota</taxon>
        <taxon>Actinomycetes</taxon>
        <taxon>Micrococcales</taxon>
        <taxon>Intrasporangiaceae</taxon>
        <taxon>Terrabacter</taxon>
    </lineage>
</organism>
<keyword evidence="1" id="KW-1133">Transmembrane helix</keyword>
<evidence type="ECO:0000256" key="1">
    <source>
        <dbReference type="SAM" id="Phobius"/>
    </source>
</evidence>
<proteinExistence type="predicted"/>
<keyword evidence="1" id="KW-0472">Membrane</keyword>
<dbReference type="EMBL" id="BAABIW010000028">
    <property type="protein sequence ID" value="GAA5035706.1"/>
    <property type="molecule type" value="Genomic_DNA"/>
</dbReference>
<reference evidence="3" key="1">
    <citation type="journal article" date="2019" name="Int. J. Syst. Evol. Microbiol.">
        <title>The Global Catalogue of Microorganisms (GCM) 10K type strain sequencing project: providing services to taxonomists for standard genome sequencing and annotation.</title>
        <authorList>
            <consortium name="The Broad Institute Genomics Platform"/>
            <consortium name="The Broad Institute Genome Sequencing Center for Infectious Disease"/>
            <person name="Wu L."/>
            <person name="Ma J."/>
        </authorList>
    </citation>
    <scope>NUCLEOTIDE SEQUENCE [LARGE SCALE GENOMIC DNA]</scope>
    <source>
        <strain evidence="3">JCM 17687</strain>
    </source>
</reference>